<evidence type="ECO:0000256" key="3">
    <source>
        <dbReference type="ARBA" id="ARBA00022692"/>
    </source>
</evidence>
<evidence type="ECO:0000256" key="7">
    <source>
        <dbReference type="SAM" id="Phobius"/>
    </source>
</evidence>
<comment type="subcellular location">
    <subcellularLocation>
        <location evidence="6">Cell membrane</location>
        <topology evidence="6">Multi-pass membrane protein</topology>
    </subcellularLocation>
    <subcellularLocation>
        <location evidence="1">Membrane</location>
        <topology evidence="1">Multi-pass membrane protein</topology>
    </subcellularLocation>
</comment>
<feature type="transmembrane region" description="Helical" evidence="7">
    <location>
        <begin position="154"/>
        <end position="174"/>
    </location>
</feature>
<reference evidence="10" key="1">
    <citation type="journal article" date="2019" name="Int. J. Syst. Evol. Microbiol.">
        <title>The Global Catalogue of Microorganisms (GCM) 10K type strain sequencing project: providing services to taxonomists for standard genome sequencing and annotation.</title>
        <authorList>
            <consortium name="The Broad Institute Genomics Platform"/>
            <consortium name="The Broad Institute Genome Sequencing Center for Infectious Disease"/>
            <person name="Wu L."/>
            <person name="Ma J."/>
        </authorList>
    </citation>
    <scope>NUCLEOTIDE SEQUENCE [LARGE SCALE GENOMIC DNA]</scope>
    <source>
        <strain evidence="10">CGMCC 1.16444</strain>
    </source>
</reference>
<dbReference type="SUPFAM" id="SSF81452">
    <property type="entry name" value="Cytochrome c oxidase subunit III-like"/>
    <property type="match status" value="1"/>
</dbReference>
<organism evidence="9 10">
    <name type="scientific">Flaviflagellibacter deserti</name>
    <dbReference type="NCBI Taxonomy" id="2267266"/>
    <lineage>
        <taxon>Bacteria</taxon>
        <taxon>Pseudomonadati</taxon>
        <taxon>Pseudomonadota</taxon>
        <taxon>Alphaproteobacteria</taxon>
        <taxon>Hyphomicrobiales</taxon>
        <taxon>Flaviflagellibacter</taxon>
    </lineage>
</organism>
<dbReference type="PANTHER" id="PTHR11403">
    <property type="entry name" value="CYTOCHROME C OXIDASE SUBUNIT III"/>
    <property type="match status" value="1"/>
</dbReference>
<evidence type="ECO:0000256" key="2">
    <source>
        <dbReference type="ARBA" id="ARBA00010581"/>
    </source>
</evidence>
<keyword evidence="3 6" id="KW-0812">Transmembrane</keyword>
<dbReference type="PANTHER" id="PTHR11403:SF10">
    <property type="entry name" value="CYTOCHROME C OXIDASE"/>
    <property type="match status" value="1"/>
</dbReference>
<feature type="transmembrane region" description="Helical" evidence="7">
    <location>
        <begin position="195"/>
        <end position="219"/>
    </location>
</feature>
<dbReference type="RefSeq" id="WP_114956731.1">
    <property type="nucleotide sequence ID" value="NZ_JBHSJF010000006.1"/>
</dbReference>
<feature type="transmembrane region" description="Helical" evidence="7">
    <location>
        <begin position="114"/>
        <end position="134"/>
    </location>
</feature>
<evidence type="ECO:0000256" key="4">
    <source>
        <dbReference type="ARBA" id="ARBA00022989"/>
    </source>
</evidence>
<dbReference type="InterPro" id="IPR024791">
    <property type="entry name" value="Cyt_c/ubiquinol_Oxase_su3"/>
</dbReference>
<feature type="transmembrane region" description="Helical" evidence="7">
    <location>
        <begin position="84"/>
        <end position="102"/>
    </location>
</feature>
<dbReference type="EMBL" id="JBHSJF010000006">
    <property type="protein sequence ID" value="MFC5069058.1"/>
    <property type="molecule type" value="Genomic_DNA"/>
</dbReference>
<accession>A0ABV9Z5D9</accession>
<dbReference type="InterPro" id="IPR035973">
    <property type="entry name" value="Cyt_c_oxidase_su3-like_sf"/>
</dbReference>
<feature type="transmembrane region" description="Helical" evidence="7">
    <location>
        <begin position="6"/>
        <end position="24"/>
    </location>
</feature>
<sequence>MTGALLFFAAVGVVAGWWMSRQRLMAKPWLEQGVIDEAPRTVPLAKIGLGVLLVGLGSLFALSISAYSMRMQFSDWSSLPMPALLWPNTALLLLSSVVLQGAKRAADRWDIQSVKIGLLTAGGSTLAFVVGQFLAWWQLDEAGYVLAGNPANSFFYLITGLHGLHVLGGLVALARTMYRTWLSDDVRAVRLSVELCAIYWHFLLAVWLILFALLTGWAADALELCRQLLS</sequence>
<dbReference type="Proteomes" id="UP001595796">
    <property type="component" value="Unassembled WGS sequence"/>
</dbReference>
<dbReference type="PROSITE" id="PS50253">
    <property type="entry name" value="COX3"/>
    <property type="match status" value="1"/>
</dbReference>
<dbReference type="Gene3D" id="1.20.120.80">
    <property type="entry name" value="Cytochrome c oxidase, subunit III, four-helix bundle"/>
    <property type="match status" value="1"/>
</dbReference>
<keyword evidence="5 7" id="KW-0472">Membrane</keyword>
<feature type="domain" description="Heme-copper oxidase subunit III family profile" evidence="8">
    <location>
        <begin position="1"/>
        <end position="219"/>
    </location>
</feature>
<evidence type="ECO:0000256" key="6">
    <source>
        <dbReference type="RuleBase" id="RU003376"/>
    </source>
</evidence>
<comment type="caution">
    <text evidence="9">The sequence shown here is derived from an EMBL/GenBank/DDBJ whole genome shotgun (WGS) entry which is preliminary data.</text>
</comment>
<gene>
    <name evidence="9" type="ORF">ACFPFW_13655</name>
</gene>
<protein>
    <submittedName>
        <fullName evidence="9">Cytochrome c oxidase subunit 3</fullName>
    </submittedName>
</protein>
<evidence type="ECO:0000313" key="9">
    <source>
        <dbReference type="EMBL" id="MFC5069058.1"/>
    </source>
</evidence>
<evidence type="ECO:0000256" key="1">
    <source>
        <dbReference type="ARBA" id="ARBA00004141"/>
    </source>
</evidence>
<dbReference type="InterPro" id="IPR000298">
    <property type="entry name" value="Cyt_c_oxidase-like_su3"/>
</dbReference>
<keyword evidence="10" id="KW-1185">Reference proteome</keyword>
<proteinExistence type="inferred from homology"/>
<keyword evidence="4 7" id="KW-1133">Transmembrane helix</keyword>
<evidence type="ECO:0000256" key="5">
    <source>
        <dbReference type="ARBA" id="ARBA00023136"/>
    </source>
</evidence>
<evidence type="ECO:0000259" key="8">
    <source>
        <dbReference type="PROSITE" id="PS50253"/>
    </source>
</evidence>
<comment type="similarity">
    <text evidence="2 6">Belongs to the cytochrome c oxidase subunit 3 family.</text>
</comment>
<evidence type="ECO:0000313" key="10">
    <source>
        <dbReference type="Proteomes" id="UP001595796"/>
    </source>
</evidence>
<dbReference type="Pfam" id="PF00510">
    <property type="entry name" value="COX3"/>
    <property type="match status" value="1"/>
</dbReference>
<name>A0ABV9Z5D9_9HYPH</name>
<dbReference type="InterPro" id="IPR013833">
    <property type="entry name" value="Cyt_c_oxidase_su3_a-hlx"/>
</dbReference>
<feature type="transmembrane region" description="Helical" evidence="7">
    <location>
        <begin position="44"/>
        <end position="64"/>
    </location>
</feature>